<organism evidence="2 3">
    <name type="scientific">Arabidopsis thaliana</name>
    <name type="common">Mouse-ear cress</name>
    <dbReference type="NCBI Taxonomy" id="3702"/>
    <lineage>
        <taxon>Eukaryota</taxon>
        <taxon>Viridiplantae</taxon>
        <taxon>Streptophyta</taxon>
        <taxon>Embryophyta</taxon>
        <taxon>Tracheophyta</taxon>
        <taxon>Spermatophyta</taxon>
        <taxon>Magnoliopsida</taxon>
        <taxon>eudicotyledons</taxon>
        <taxon>Gunneridae</taxon>
        <taxon>Pentapetalae</taxon>
        <taxon>rosids</taxon>
        <taxon>malvids</taxon>
        <taxon>Brassicales</taxon>
        <taxon>Brassicaceae</taxon>
        <taxon>Camelineae</taxon>
        <taxon>Arabidopsis</taxon>
    </lineage>
</organism>
<name>A0A178WJG5_ARATH</name>
<reference evidence="3" key="1">
    <citation type="journal article" date="2016" name="Proc. Natl. Acad. Sci. U.S.A.">
        <title>Chromosome-level assembly of Arabidopsis thaliana Ler reveals the extent of translocation and inversion polymorphisms.</title>
        <authorList>
            <person name="Zapata L."/>
            <person name="Ding J."/>
            <person name="Willing E.M."/>
            <person name="Hartwig B."/>
            <person name="Bezdan D."/>
            <person name="Jiao W.B."/>
            <person name="Patel V."/>
            <person name="Velikkakam James G."/>
            <person name="Koornneef M."/>
            <person name="Ossowski S."/>
            <person name="Schneeberger K."/>
        </authorList>
    </citation>
    <scope>NUCLEOTIDE SEQUENCE [LARGE SCALE GENOMIC DNA]</scope>
    <source>
        <strain evidence="3">cv. Landsberg erecta</strain>
    </source>
</reference>
<sequence length="86" mass="9578">MDLLPEMKGWSFWADCKKELVEGSGVYEKLRDRKGRRNHIMSIESRKMSGALDPRDGMGNGDVEEGPGSLAAAVYDSTPVSFREVE</sequence>
<evidence type="ECO:0000313" key="3">
    <source>
        <dbReference type="Proteomes" id="UP000078284"/>
    </source>
</evidence>
<dbReference type="EMBL" id="LUHQ01000001">
    <property type="protein sequence ID" value="OAP18498.1"/>
    <property type="molecule type" value="Genomic_DNA"/>
</dbReference>
<dbReference type="AlphaFoldDB" id="A0A178WJG5"/>
<proteinExistence type="predicted"/>
<accession>A0A178WJG5</accession>
<dbReference type="Proteomes" id="UP000078284">
    <property type="component" value="Chromosome 1"/>
</dbReference>
<feature type="region of interest" description="Disordered" evidence="1">
    <location>
        <begin position="45"/>
        <end position="68"/>
    </location>
</feature>
<gene>
    <name evidence="2" type="ordered locus">AXX17_At1g41500</name>
</gene>
<protein>
    <submittedName>
        <fullName evidence="2">Uncharacterized protein</fullName>
    </submittedName>
</protein>
<comment type="caution">
    <text evidence="2">The sequence shown here is derived from an EMBL/GenBank/DDBJ whole genome shotgun (WGS) entry which is preliminary data.</text>
</comment>
<evidence type="ECO:0000256" key="1">
    <source>
        <dbReference type="SAM" id="MobiDB-lite"/>
    </source>
</evidence>
<evidence type="ECO:0000313" key="2">
    <source>
        <dbReference type="EMBL" id="OAP18498.1"/>
    </source>
</evidence>